<feature type="compositionally biased region" description="Basic residues" evidence="1">
    <location>
        <begin position="86"/>
        <end position="95"/>
    </location>
</feature>
<evidence type="ECO:0000313" key="2">
    <source>
        <dbReference type="EMBL" id="MBC8544378.1"/>
    </source>
</evidence>
<sequence length="105" mass="11773">MHAGEVKNDTGQRAHGDIFHAATVETILPAEKQNDKCTPAWLKTTAASGHTETYSTPPISRRSCRQRNRTKNARRRGEERQPPAGTRRHIPRHHSRNDLAGGETE</sequence>
<dbReference type="AlphaFoldDB" id="A0A926DUX3"/>
<dbReference type="RefSeq" id="WP_249289884.1">
    <property type="nucleotide sequence ID" value="NZ_JACRSQ010000020.1"/>
</dbReference>
<protein>
    <submittedName>
        <fullName evidence="2">Uncharacterized protein</fullName>
    </submittedName>
</protein>
<feature type="compositionally biased region" description="Basic residues" evidence="1">
    <location>
        <begin position="62"/>
        <end position="74"/>
    </location>
</feature>
<keyword evidence="3" id="KW-1185">Reference proteome</keyword>
<name>A0A926DUX3_9FIRM</name>
<feature type="region of interest" description="Disordered" evidence="1">
    <location>
        <begin position="45"/>
        <end position="105"/>
    </location>
</feature>
<gene>
    <name evidence="2" type="ORF">H8730_12600</name>
</gene>
<dbReference type="EMBL" id="JACRSQ010000020">
    <property type="protein sequence ID" value="MBC8544378.1"/>
    <property type="molecule type" value="Genomic_DNA"/>
</dbReference>
<organism evidence="2 3">
    <name type="scientific">Bianquea renquensis</name>
    <dbReference type="NCBI Taxonomy" id="2763661"/>
    <lineage>
        <taxon>Bacteria</taxon>
        <taxon>Bacillati</taxon>
        <taxon>Bacillota</taxon>
        <taxon>Clostridia</taxon>
        <taxon>Eubacteriales</taxon>
        <taxon>Bianqueaceae</taxon>
        <taxon>Bianquea</taxon>
    </lineage>
</organism>
<reference evidence="2" key="1">
    <citation type="submission" date="2020-08" db="EMBL/GenBank/DDBJ databases">
        <title>Genome public.</title>
        <authorList>
            <person name="Liu C."/>
            <person name="Sun Q."/>
        </authorList>
    </citation>
    <scope>NUCLEOTIDE SEQUENCE</scope>
    <source>
        <strain evidence="2">NSJ-32</strain>
    </source>
</reference>
<feature type="compositionally biased region" description="Polar residues" evidence="1">
    <location>
        <begin position="45"/>
        <end position="58"/>
    </location>
</feature>
<accession>A0A926DUX3</accession>
<evidence type="ECO:0000313" key="3">
    <source>
        <dbReference type="Proteomes" id="UP000657006"/>
    </source>
</evidence>
<proteinExistence type="predicted"/>
<comment type="caution">
    <text evidence="2">The sequence shown here is derived from an EMBL/GenBank/DDBJ whole genome shotgun (WGS) entry which is preliminary data.</text>
</comment>
<evidence type="ECO:0000256" key="1">
    <source>
        <dbReference type="SAM" id="MobiDB-lite"/>
    </source>
</evidence>
<dbReference type="Proteomes" id="UP000657006">
    <property type="component" value="Unassembled WGS sequence"/>
</dbReference>